<dbReference type="Gene3D" id="3.30.460.10">
    <property type="entry name" value="Beta Polymerase, domain 2"/>
    <property type="match status" value="1"/>
</dbReference>
<comment type="caution">
    <text evidence="3">The sequence shown here is derived from an EMBL/GenBank/DDBJ whole genome shotgun (WGS) entry which is preliminary data.</text>
</comment>
<evidence type="ECO:0000313" key="4">
    <source>
        <dbReference type="Proteomes" id="UP000003494"/>
    </source>
</evidence>
<sequence length="227" mass="26244">MEALEAIGEGPDSWNTMMLLYNAALKEINTKVEILIDEFQHVHRYNPIEYVKSRIKSPESIVAKLKRYGYEPTIHNMVQYCNDISGIRIVCAFTSDIYRIVESIQRQNDLRILQVKDYISKPKESGYKSYHLLVSVPIFLSDRVVDTKVEIQIRTIAMDFWASLEHKIYYKFEGKAPAYISRDLRECADFVSMLDAKMLSLNEAIQAAKKVNEEEAEAERKAPRPAD</sequence>
<dbReference type="Pfam" id="PF04607">
    <property type="entry name" value="RelA_SpoT"/>
    <property type="match status" value="1"/>
</dbReference>
<evidence type="ECO:0000259" key="2">
    <source>
        <dbReference type="SMART" id="SM00954"/>
    </source>
</evidence>
<organism evidence="3 4">
    <name type="scientific">Shuttleworthella satelles DSM 14600</name>
    <dbReference type="NCBI Taxonomy" id="626523"/>
    <lineage>
        <taxon>Bacteria</taxon>
        <taxon>Bacillati</taxon>
        <taxon>Bacillota</taxon>
        <taxon>Clostridia</taxon>
        <taxon>Lachnospirales</taxon>
        <taxon>Lachnospiraceae</taxon>
        <taxon>Shuttleworthella</taxon>
    </lineage>
</organism>
<dbReference type="CDD" id="cd05399">
    <property type="entry name" value="NT_Rel-Spo_like"/>
    <property type="match status" value="1"/>
</dbReference>
<dbReference type="Gene3D" id="1.10.287.860">
    <property type="entry name" value="Nucleotidyltransferase"/>
    <property type="match status" value="1"/>
</dbReference>
<evidence type="ECO:0000313" key="3">
    <source>
        <dbReference type="EMBL" id="EEP27746.1"/>
    </source>
</evidence>
<dbReference type="eggNOG" id="COG2357">
    <property type="taxonomic scope" value="Bacteria"/>
</dbReference>
<dbReference type="RefSeq" id="WP_006906737.1">
    <property type="nucleotide sequence ID" value="NZ_GG665867.1"/>
</dbReference>
<dbReference type="PANTHER" id="PTHR47837">
    <property type="entry name" value="GTP PYROPHOSPHOKINASE YJBM"/>
    <property type="match status" value="1"/>
</dbReference>
<keyword evidence="4" id="KW-1185">Reference proteome</keyword>
<dbReference type="InterPro" id="IPR007685">
    <property type="entry name" value="RelA_SpoT"/>
</dbReference>
<dbReference type="InterPro" id="IPR043519">
    <property type="entry name" value="NT_sf"/>
</dbReference>
<name>C4GCP6_9FIRM</name>
<comment type="pathway">
    <text evidence="1">Purine metabolism; ppGpp biosynthesis; ppGpp from GTP: step 1/2.</text>
</comment>
<dbReference type="SUPFAM" id="SSF81301">
    <property type="entry name" value="Nucleotidyltransferase"/>
    <property type="match status" value="1"/>
</dbReference>
<feature type="domain" description="RelA/SpoT" evidence="2">
    <location>
        <begin position="53"/>
        <end position="176"/>
    </location>
</feature>
<dbReference type="STRING" id="626523.GCWU000342_01740"/>
<dbReference type="EMBL" id="ACIP02000004">
    <property type="protein sequence ID" value="EEP27746.1"/>
    <property type="molecule type" value="Genomic_DNA"/>
</dbReference>
<dbReference type="UniPathway" id="UPA00908">
    <property type="reaction ID" value="UER00884"/>
</dbReference>
<gene>
    <name evidence="3" type="ORF">GCWU000342_01740</name>
</gene>
<dbReference type="SMART" id="SM00954">
    <property type="entry name" value="RelA_SpoT"/>
    <property type="match status" value="1"/>
</dbReference>
<dbReference type="GO" id="GO:0015970">
    <property type="term" value="P:guanosine tetraphosphate biosynthetic process"/>
    <property type="evidence" value="ECO:0007669"/>
    <property type="project" value="UniProtKB-UniPathway"/>
</dbReference>
<evidence type="ECO:0000256" key="1">
    <source>
        <dbReference type="ARBA" id="ARBA00004976"/>
    </source>
</evidence>
<dbReference type="PANTHER" id="PTHR47837:SF2">
    <property type="entry name" value="GTP PYROPHOSPHOKINASE YWAC"/>
    <property type="match status" value="1"/>
</dbReference>
<dbReference type="AlphaFoldDB" id="C4GCP6"/>
<dbReference type="InterPro" id="IPR052366">
    <property type="entry name" value="GTP_Pyrophosphokinase"/>
</dbReference>
<accession>C4GCP6</accession>
<proteinExistence type="predicted"/>
<dbReference type="Proteomes" id="UP000003494">
    <property type="component" value="Unassembled WGS sequence"/>
</dbReference>
<protein>
    <submittedName>
        <fullName evidence="3">RelA/SpoT domain protein</fullName>
    </submittedName>
</protein>
<reference evidence="3" key="1">
    <citation type="submission" date="2009-04" db="EMBL/GenBank/DDBJ databases">
        <authorList>
            <person name="Weinstock G."/>
            <person name="Sodergren E."/>
            <person name="Clifton S."/>
            <person name="Fulton L."/>
            <person name="Fulton B."/>
            <person name="Courtney L."/>
            <person name="Fronick C."/>
            <person name="Harrison M."/>
            <person name="Strong C."/>
            <person name="Farmer C."/>
            <person name="Delahaunty K."/>
            <person name="Markovic C."/>
            <person name="Hall O."/>
            <person name="Minx P."/>
            <person name="Tomlinson C."/>
            <person name="Mitreva M."/>
            <person name="Nelson J."/>
            <person name="Hou S."/>
            <person name="Wollam A."/>
            <person name="Pepin K.H."/>
            <person name="Johnson M."/>
            <person name="Bhonagiri V."/>
            <person name="Nash W.E."/>
            <person name="Warren W."/>
            <person name="Chinwalla A."/>
            <person name="Mardis E.R."/>
            <person name="Wilson R.K."/>
        </authorList>
    </citation>
    <scope>NUCLEOTIDE SEQUENCE [LARGE SCALE GENOMIC DNA]</scope>
    <source>
        <strain evidence="3">DSM 14600</strain>
    </source>
</reference>
<dbReference type="HOGENOM" id="CLU_077095_1_0_9"/>